<organism evidence="1 2">
    <name type="scientific">Mytilus galloprovincialis</name>
    <name type="common">Mediterranean mussel</name>
    <dbReference type="NCBI Taxonomy" id="29158"/>
    <lineage>
        <taxon>Eukaryota</taxon>
        <taxon>Metazoa</taxon>
        <taxon>Spiralia</taxon>
        <taxon>Lophotrochozoa</taxon>
        <taxon>Mollusca</taxon>
        <taxon>Bivalvia</taxon>
        <taxon>Autobranchia</taxon>
        <taxon>Pteriomorphia</taxon>
        <taxon>Mytilida</taxon>
        <taxon>Mytiloidea</taxon>
        <taxon>Mytilidae</taxon>
        <taxon>Mytilinae</taxon>
        <taxon>Mytilus</taxon>
    </lineage>
</organism>
<dbReference type="AlphaFoldDB" id="A0A8B6GR99"/>
<gene>
    <name evidence="1" type="ORF">MGAL_10B023755</name>
</gene>
<evidence type="ECO:0000313" key="2">
    <source>
        <dbReference type="Proteomes" id="UP000596742"/>
    </source>
</evidence>
<accession>A0A8B6GR99</accession>
<dbReference type="Proteomes" id="UP000596742">
    <property type="component" value="Unassembled WGS sequence"/>
</dbReference>
<comment type="caution">
    <text evidence="1">The sequence shown here is derived from an EMBL/GenBank/DDBJ whole genome shotgun (WGS) entry which is preliminary data.</text>
</comment>
<proteinExistence type="predicted"/>
<keyword evidence="2" id="KW-1185">Reference proteome</keyword>
<sequence>MLLQFYDDVGAAIKQTSKIKYDDEAILLSKDARNYALSTELGNSIWLAFDKENVVVPTTLRSVVFTTAAVDNIVNNRTSTTASTDRCMTRPFPFSAPNIGNEGVERLTIPIDITSSKSET</sequence>
<name>A0A8B6GR99_MYTGA</name>
<evidence type="ECO:0000313" key="1">
    <source>
        <dbReference type="EMBL" id="VDI67751.1"/>
    </source>
</evidence>
<protein>
    <submittedName>
        <fullName evidence="1">Uncharacterized protein</fullName>
    </submittedName>
</protein>
<reference evidence="1" key="1">
    <citation type="submission" date="2018-11" db="EMBL/GenBank/DDBJ databases">
        <authorList>
            <person name="Alioto T."/>
            <person name="Alioto T."/>
        </authorList>
    </citation>
    <scope>NUCLEOTIDE SEQUENCE</scope>
</reference>
<dbReference type="EMBL" id="UYJE01008840">
    <property type="protein sequence ID" value="VDI67751.1"/>
    <property type="molecule type" value="Genomic_DNA"/>
</dbReference>